<dbReference type="Proteomes" id="UP000295293">
    <property type="component" value="Unassembled WGS sequence"/>
</dbReference>
<dbReference type="PANTHER" id="PTHR32071:SF14">
    <property type="entry name" value="TRANSCRIPTIONAL REGULATORY PROTEIN RTCR"/>
    <property type="match status" value="1"/>
</dbReference>
<organism evidence="4 5">
    <name type="scientific">Tahibacter aquaticus</name>
    <dbReference type="NCBI Taxonomy" id="520092"/>
    <lineage>
        <taxon>Bacteria</taxon>
        <taxon>Pseudomonadati</taxon>
        <taxon>Pseudomonadota</taxon>
        <taxon>Gammaproteobacteria</taxon>
        <taxon>Lysobacterales</taxon>
        <taxon>Rhodanobacteraceae</taxon>
        <taxon>Tahibacter</taxon>
    </lineage>
</organism>
<evidence type="ECO:0000256" key="1">
    <source>
        <dbReference type="ARBA" id="ARBA00022741"/>
    </source>
</evidence>
<proteinExistence type="predicted"/>
<dbReference type="RefSeq" id="WP_166653845.1">
    <property type="nucleotide sequence ID" value="NZ_SNZH01000002.1"/>
</dbReference>
<evidence type="ECO:0000313" key="5">
    <source>
        <dbReference type="Proteomes" id="UP000295293"/>
    </source>
</evidence>
<dbReference type="EMBL" id="SNZH01000002">
    <property type="protein sequence ID" value="TDR47401.1"/>
    <property type="molecule type" value="Genomic_DNA"/>
</dbReference>
<evidence type="ECO:0000259" key="3">
    <source>
        <dbReference type="PROSITE" id="PS50045"/>
    </source>
</evidence>
<dbReference type="GO" id="GO:0003700">
    <property type="term" value="F:DNA-binding transcription factor activity"/>
    <property type="evidence" value="ECO:0007669"/>
    <property type="project" value="InterPro"/>
</dbReference>
<dbReference type="Pfam" id="PF06956">
    <property type="entry name" value="RtcR"/>
    <property type="match status" value="1"/>
</dbReference>
<gene>
    <name evidence="4" type="ORF">DFR29_10260</name>
</gene>
<keyword evidence="5" id="KW-1185">Reference proteome</keyword>
<feature type="domain" description="Sigma-54 factor interaction" evidence="3">
    <location>
        <begin position="187"/>
        <end position="425"/>
    </location>
</feature>
<dbReference type="InterPro" id="IPR002078">
    <property type="entry name" value="Sigma_54_int"/>
</dbReference>
<dbReference type="NCBIfam" id="NF038308">
    <property type="entry name" value="RNA_repair_RtcR"/>
    <property type="match status" value="1"/>
</dbReference>
<dbReference type="AlphaFoldDB" id="A0A4R6Z6L6"/>
<dbReference type="SUPFAM" id="SSF52540">
    <property type="entry name" value="P-loop containing nucleoside triphosphate hydrolases"/>
    <property type="match status" value="1"/>
</dbReference>
<dbReference type="Gene3D" id="1.10.8.60">
    <property type="match status" value="1"/>
</dbReference>
<dbReference type="PIRSF" id="PIRSF037354">
    <property type="entry name" value="Txn_actvtr_RtcR"/>
    <property type="match status" value="1"/>
</dbReference>
<dbReference type="InterPro" id="IPR058031">
    <property type="entry name" value="AAA_lid_NorR"/>
</dbReference>
<evidence type="ECO:0000256" key="2">
    <source>
        <dbReference type="ARBA" id="ARBA00022840"/>
    </source>
</evidence>
<reference evidence="4 5" key="1">
    <citation type="submission" date="2019-03" db="EMBL/GenBank/DDBJ databases">
        <title>Genomic Encyclopedia of Type Strains, Phase IV (KMG-IV): sequencing the most valuable type-strain genomes for metagenomic binning, comparative biology and taxonomic classification.</title>
        <authorList>
            <person name="Goeker M."/>
        </authorList>
    </citation>
    <scope>NUCLEOTIDE SEQUENCE [LARGE SCALE GENOMIC DNA]</scope>
    <source>
        <strain evidence="4 5">DSM 21667</strain>
    </source>
</reference>
<dbReference type="SMART" id="SM00382">
    <property type="entry name" value="AAA"/>
    <property type="match status" value="1"/>
</dbReference>
<dbReference type="PROSITE" id="PS50045">
    <property type="entry name" value="SIGMA54_INTERACT_4"/>
    <property type="match status" value="1"/>
</dbReference>
<dbReference type="InterPro" id="IPR017183">
    <property type="entry name" value="Sigma54_dep_tscrpt_act_RtcR"/>
</dbReference>
<keyword evidence="2" id="KW-0067">ATP-binding</keyword>
<dbReference type="FunFam" id="3.40.50.300:FF:001653">
    <property type="entry name" value="Transcriptional regulator RtcR"/>
    <property type="match status" value="1"/>
</dbReference>
<dbReference type="Pfam" id="PF25601">
    <property type="entry name" value="AAA_lid_14"/>
    <property type="match status" value="1"/>
</dbReference>
<name>A0A4R6Z6L6_9GAMM</name>
<evidence type="ECO:0000313" key="4">
    <source>
        <dbReference type="EMBL" id="TDR47401.1"/>
    </source>
</evidence>
<dbReference type="GO" id="GO:0005524">
    <property type="term" value="F:ATP binding"/>
    <property type="evidence" value="ECO:0007669"/>
    <property type="project" value="UniProtKB-KW"/>
</dbReference>
<dbReference type="InterPro" id="IPR009715">
    <property type="entry name" value="RtcR"/>
</dbReference>
<accession>A0A4R6Z6L6</accession>
<dbReference type="Gene3D" id="3.40.50.300">
    <property type="entry name" value="P-loop containing nucleotide triphosphate hydrolases"/>
    <property type="match status" value="1"/>
</dbReference>
<comment type="caution">
    <text evidence="4">The sequence shown here is derived from an EMBL/GenBank/DDBJ whole genome shotgun (WGS) entry which is preliminary data.</text>
</comment>
<dbReference type="InterPro" id="IPR003593">
    <property type="entry name" value="AAA+_ATPase"/>
</dbReference>
<keyword evidence="1" id="KW-0547">Nucleotide-binding</keyword>
<dbReference type="Pfam" id="PF00158">
    <property type="entry name" value="Sigma54_activat"/>
    <property type="match status" value="1"/>
</dbReference>
<dbReference type="InterPro" id="IPR027417">
    <property type="entry name" value="P-loop_NTPase"/>
</dbReference>
<protein>
    <submittedName>
        <fullName evidence="4">Transcriptional regulatory protein RtcR</fullName>
    </submittedName>
</protein>
<dbReference type="CDD" id="cd00009">
    <property type="entry name" value="AAA"/>
    <property type="match status" value="1"/>
</dbReference>
<sequence length="545" mass="61040">MQIKPLVVIGFVGTVLDAATGPARWERWRPTVAIGMYEDLAVARLELLLDERRFTKLAATLRHDLAQVSPETQVQIHDFHLADPWDFEQVFAALHEFARSYPFDVEREDYLVHISTGTHVAQICWFLLTEARFFPARLLQTSPPPKQRTGDCGSYAVIDLDLARYDRIAQRFARERADTASFLKSGIATLSPAFNRMIEQIERVAVRSRAPMLLLGPTGAGKSMLARNLFELKRSRHDLKGRFVEVNCATLRGDGAGSALFGHVRGAFTGAQGERAGLLKSADGGLLFLDEIGELGLDEQAMLLRAIEDKRFPPLGGDREVSSDFQLIAGTNRDLAEAVLQGRFREDLYARLNLWTFYLPGLKERAEDIEPNLDFELERFARLNSERITFNREARERYLRFAMSVDATWPGNFRDLGASVTRMATLASQGRITVEVVDEETARLGRLWGHSRRGVAGNGHDSLLQAVLGDAIGEIDRFDRVQLCEVLRVCAAARSASDAGRTLFQASREKRTSSNDADRLRKYLKRFGLEFAQVQAAAKALPSLK</sequence>
<dbReference type="PANTHER" id="PTHR32071">
    <property type="entry name" value="TRANSCRIPTIONAL REGULATORY PROTEIN"/>
    <property type="match status" value="1"/>
</dbReference>